<dbReference type="AlphaFoldDB" id="A0AAW1A308"/>
<dbReference type="Gene3D" id="2.40.70.10">
    <property type="entry name" value="Acid Proteases"/>
    <property type="match status" value="1"/>
</dbReference>
<protein>
    <recommendedName>
        <fullName evidence="4">Peptidase A2 domain-containing protein</fullName>
    </recommendedName>
</protein>
<dbReference type="InterPro" id="IPR021109">
    <property type="entry name" value="Peptidase_aspartic_dom_sf"/>
</dbReference>
<keyword evidence="3" id="KW-1185">Reference proteome</keyword>
<dbReference type="EMBL" id="JAWNGG020000065">
    <property type="protein sequence ID" value="KAK9304217.1"/>
    <property type="molecule type" value="Genomic_DNA"/>
</dbReference>
<accession>A0AAW1A308</accession>
<comment type="caution">
    <text evidence="2">The sequence shown here is derived from an EMBL/GenBank/DDBJ whole genome shotgun (WGS) entry which is preliminary data.</text>
</comment>
<feature type="compositionally biased region" description="Basic and acidic residues" evidence="1">
    <location>
        <begin position="170"/>
        <end position="181"/>
    </location>
</feature>
<reference evidence="2 3" key="1">
    <citation type="submission" date="2024-05" db="EMBL/GenBank/DDBJ databases">
        <title>The nuclear and mitochondrial genome assemblies of Tetragonisca angustula (Apidae: Meliponini), a tiny yet remarkable pollinator in the Neotropics.</title>
        <authorList>
            <person name="Ferrari R."/>
            <person name="Ricardo P.C."/>
            <person name="Dias F.C."/>
            <person name="Araujo N.S."/>
            <person name="Soares D.O."/>
            <person name="Zhou Q.-S."/>
            <person name="Zhu C.-D."/>
            <person name="Coutinho L."/>
            <person name="Airas M.C."/>
            <person name="Batista T.M."/>
        </authorList>
    </citation>
    <scope>NUCLEOTIDE SEQUENCE [LARGE SCALE GENOMIC DNA]</scope>
    <source>
        <strain evidence="2">ASF017062</strain>
        <tissue evidence="2">Abdomen</tissue>
    </source>
</reference>
<evidence type="ECO:0000313" key="3">
    <source>
        <dbReference type="Proteomes" id="UP001432146"/>
    </source>
</evidence>
<feature type="region of interest" description="Disordered" evidence="1">
    <location>
        <begin position="167"/>
        <end position="205"/>
    </location>
</feature>
<evidence type="ECO:0000313" key="2">
    <source>
        <dbReference type="EMBL" id="KAK9304217.1"/>
    </source>
</evidence>
<dbReference type="CDD" id="cd00303">
    <property type="entry name" value="retropepsin_like"/>
    <property type="match status" value="1"/>
</dbReference>
<gene>
    <name evidence="2" type="ORF">QLX08_004377</name>
</gene>
<proteinExistence type="predicted"/>
<dbReference type="SUPFAM" id="SSF50630">
    <property type="entry name" value="Acid proteases"/>
    <property type="match status" value="1"/>
</dbReference>
<evidence type="ECO:0000256" key="1">
    <source>
        <dbReference type="SAM" id="MobiDB-lite"/>
    </source>
</evidence>
<dbReference type="Proteomes" id="UP001432146">
    <property type="component" value="Unassembled WGS sequence"/>
</dbReference>
<feature type="compositionally biased region" description="Basic and acidic residues" evidence="1">
    <location>
        <begin position="189"/>
        <end position="205"/>
    </location>
</feature>
<sequence>MIIAEKNIVALLDTASDINAIRVEQYEKLGSPPLTGSNIRYKGVGLEIFTTLGSFRAEIKIDDDIFKLSIHVIPNACFEYNLPIGSDLLAEARILLDGKNAKISGREHYNRIESAIDVLDQPAQEKFVQANIDKATNVIPVCMAISVCESRALRPIKEQYENNNLLKSVGNKDNEQTKEEQFSNNRTETLIERNPCESEDRESEM</sequence>
<organism evidence="2 3">
    <name type="scientific">Tetragonisca angustula</name>
    <dbReference type="NCBI Taxonomy" id="166442"/>
    <lineage>
        <taxon>Eukaryota</taxon>
        <taxon>Metazoa</taxon>
        <taxon>Ecdysozoa</taxon>
        <taxon>Arthropoda</taxon>
        <taxon>Hexapoda</taxon>
        <taxon>Insecta</taxon>
        <taxon>Pterygota</taxon>
        <taxon>Neoptera</taxon>
        <taxon>Endopterygota</taxon>
        <taxon>Hymenoptera</taxon>
        <taxon>Apocrita</taxon>
        <taxon>Aculeata</taxon>
        <taxon>Apoidea</taxon>
        <taxon>Anthophila</taxon>
        <taxon>Apidae</taxon>
        <taxon>Tetragonisca</taxon>
    </lineage>
</organism>
<name>A0AAW1A308_9HYME</name>
<evidence type="ECO:0008006" key="4">
    <source>
        <dbReference type="Google" id="ProtNLM"/>
    </source>
</evidence>